<dbReference type="AlphaFoldDB" id="A0A0L6VF57"/>
<evidence type="ECO:0000313" key="2">
    <source>
        <dbReference type="EMBL" id="KNZ59411.1"/>
    </source>
</evidence>
<reference evidence="2 3" key="1">
    <citation type="submission" date="2015-08" db="EMBL/GenBank/DDBJ databases">
        <title>Next Generation Sequencing and Analysis of the Genome of Puccinia sorghi L Schw, the Causal Agent of Maize Common Rust.</title>
        <authorList>
            <person name="Rochi L."/>
            <person name="Burguener G."/>
            <person name="Darino M."/>
            <person name="Turjanski A."/>
            <person name="Kreff E."/>
            <person name="Dieguez M.J."/>
            <person name="Sacco F."/>
        </authorList>
    </citation>
    <scope>NUCLEOTIDE SEQUENCE [LARGE SCALE GENOMIC DNA]</scope>
    <source>
        <strain evidence="2 3">RO10H11247</strain>
    </source>
</reference>
<feature type="transmembrane region" description="Helical" evidence="1">
    <location>
        <begin position="12"/>
        <end position="31"/>
    </location>
</feature>
<feature type="transmembrane region" description="Helical" evidence="1">
    <location>
        <begin position="307"/>
        <end position="326"/>
    </location>
</feature>
<accession>A0A0L6VF57</accession>
<organism evidence="2 3">
    <name type="scientific">Puccinia sorghi</name>
    <dbReference type="NCBI Taxonomy" id="27349"/>
    <lineage>
        <taxon>Eukaryota</taxon>
        <taxon>Fungi</taxon>
        <taxon>Dikarya</taxon>
        <taxon>Basidiomycota</taxon>
        <taxon>Pucciniomycotina</taxon>
        <taxon>Pucciniomycetes</taxon>
        <taxon>Pucciniales</taxon>
        <taxon>Pucciniaceae</taxon>
        <taxon>Puccinia</taxon>
    </lineage>
</organism>
<gene>
    <name evidence="2" type="ORF">VP01_1738g1</name>
</gene>
<keyword evidence="1" id="KW-0472">Membrane</keyword>
<name>A0A0L6VF57_9BASI</name>
<protein>
    <submittedName>
        <fullName evidence="2">Uncharacterized protein</fullName>
    </submittedName>
</protein>
<keyword evidence="3" id="KW-1185">Reference proteome</keyword>
<comment type="caution">
    <text evidence="2">The sequence shown here is derived from an EMBL/GenBank/DDBJ whole genome shotgun (WGS) entry which is preliminary data.</text>
</comment>
<sequence>MIRYIIRIKKKIYNNFNFLFLLVLYFLPLLPNYPSTQLPIPRTFPASNHSVFLFFFFHSQFPFSNSFSYSLFLPQIIGFRNNPRIWCNLFFLLFLFFSLLHFLYLLLLSLVFPFPILLLNLRPSTFNFHTFLPNSFPSNFIFFGLAALKFDVPFFGSSLILLVRFPLLVYAPQYGGGGIGVVDKKKKNLSSSLTFTHLSNPQSWVFPRTVGSDNSLLVWPFAVEKLLGLTALALPRFLAYWLEFLDLRKEIHLGICTTLFDARIPSSFKHIPCIFFLQLKLLPLYFFFFSFSFLLSFSFPSSSYMILKWWMIVYVVELWEFCLKLAGARRSRFSKQTSTYHKLTHNTQPMRSRHSRIKCKQAFRSSTFRKGLLSNNLCFDHNSIRRSIPQSQPAITPHHLRSYPCTILALNFIINSPFSHCLLSFLISYLRNIKDHKLTSSNPFLKLELVIFESSLRYLNSHLRNSPFALRPTKSPSSTLGWSYDTRVISFSTIGPRRWLNV</sequence>
<dbReference type="EMBL" id="LAVV01006546">
    <property type="protein sequence ID" value="KNZ59411.1"/>
    <property type="molecule type" value="Genomic_DNA"/>
</dbReference>
<evidence type="ECO:0000256" key="1">
    <source>
        <dbReference type="SAM" id="Phobius"/>
    </source>
</evidence>
<keyword evidence="1" id="KW-0812">Transmembrane</keyword>
<feature type="transmembrane region" description="Helical" evidence="1">
    <location>
        <begin position="138"/>
        <end position="163"/>
    </location>
</feature>
<dbReference type="VEuPathDB" id="FungiDB:VP01_1738g1"/>
<evidence type="ECO:0000313" key="3">
    <source>
        <dbReference type="Proteomes" id="UP000037035"/>
    </source>
</evidence>
<feature type="transmembrane region" description="Helical" evidence="1">
    <location>
        <begin position="273"/>
        <end position="295"/>
    </location>
</feature>
<dbReference type="Proteomes" id="UP000037035">
    <property type="component" value="Unassembled WGS sequence"/>
</dbReference>
<proteinExistence type="predicted"/>
<feature type="transmembrane region" description="Helical" evidence="1">
    <location>
        <begin position="85"/>
        <end position="118"/>
    </location>
</feature>
<feature type="transmembrane region" description="Helical" evidence="1">
    <location>
        <begin position="51"/>
        <end position="73"/>
    </location>
</feature>
<keyword evidence="1" id="KW-1133">Transmembrane helix</keyword>